<feature type="region of interest" description="Disordered" evidence="1">
    <location>
        <begin position="1"/>
        <end position="25"/>
    </location>
</feature>
<proteinExistence type="predicted"/>
<name>A0A3N4IWR7_9PEZI</name>
<evidence type="ECO:0000313" key="2">
    <source>
        <dbReference type="EMBL" id="RPA90429.1"/>
    </source>
</evidence>
<dbReference type="Proteomes" id="UP000276215">
    <property type="component" value="Unassembled WGS sequence"/>
</dbReference>
<feature type="compositionally biased region" description="Basic and acidic residues" evidence="1">
    <location>
        <begin position="1"/>
        <end position="14"/>
    </location>
</feature>
<accession>A0A3N4IWR7</accession>
<dbReference type="OrthoDB" id="20872at2759"/>
<sequence>MLRERISHSSDPAHDGGQVVTPLSSGHGQEYAAGMLCHGSDLGPDITDLEGPNVNLSTNC</sequence>
<reference evidence="2 3" key="1">
    <citation type="journal article" date="2018" name="Nat. Ecol. Evol.">
        <title>Pezizomycetes genomes reveal the molecular basis of ectomycorrhizal truffle lifestyle.</title>
        <authorList>
            <person name="Murat C."/>
            <person name="Payen T."/>
            <person name="Noel B."/>
            <person name="Kuo A."/>
            <person name="Morin E."/>
            <person name="Chen J."/>
            <person name="Kohler A."/>
            <person name="Krizsan K."/>
            <person name="Balestrini R."/>
            <person name="Da Silva C."/>
            <person name="Montanini B."/>
            <person name="Hainaut M."/>
            <person name="Levati E."/>
            <person name="Barry K.W."/>
            <person name="Belfiori B."/>
            <person name="Cichocki N."/>
            <person name="Clum A."/>
            <person name="Dockter R.B."/>
            <person name="Fauchery L."/>
            <person name="Guy J."/>
            <person name="Iotti M."/>
            <person name="Le Tacon F."/>
            <person name="Lindquist E.A."/>
            <person name="Lipzen A."/>
            <person name="Malagnac F."/>
            <person name="Mello A."/>
            <person name="Molinier V."/>
            <person name="Miyauchi S."/>
            <person name="Poulain J."/>
            <person name="Riccioni C."/>
            <person name="Rubini A."/>
            <person name="Sitrit Y."/>
            <person name="Splivallo R."/>
            <person name="Traeger S."/>
            <person name="Wang M."/>
            <person name="Zifcakova L."/>
            <person name="Wipf D."/>
            <person name="Zambonelli A."/>
            <person name="Paolocci F."/>
            <person name="Nowrousian M."/>
            <person name="Ottonello S."/>
            <person name="Baldrian P."/>
            <person name="Spatafora J.W."/>
            <person name="Henrissat B."/>
            <person name="Nagy L.G."/>
            <person name="Aury J.M."/>
            <person name="Wincker P."/>
            <person name="Grigoriev I.V."/>
            <person name="Bonfante P."/>
            <person name="Martin F.M."/>
        </authorList>
    </citation>
    <scope>NUCLEOTIDE SEQUENCE [LARGE SCALE GENOMIC DNA]</scope>
    <source>
        <strain evidence="2 3">120613-1</strain>
    </source>
</reference>
<protein>
    <submittedName>
        <fullName evidence="2">Uncharacterized protein</fullName>
    </submittedName>
</protein>
<keyword evidence="3" id="KW-1185">Reference proteome</keyword>
<gene>
    <name evidence="2" type="ORF">L873DRAFT_1782832</name>
</gene>
<dbReference type="AlphaFoldDB" id="A0A3N4IWR7"/>
<dbReference type="EMBL" id="ML120526">
    <property type="protein sequence ID" value="RPA90429.1"/>
    <property type="molecule type" value="Genomic_DNA"/>
</dbReference>
<organism evidence="2 3">
    <name type="scientific">Choiromyces venosus 120613-1</name>
    <dbReference type="NCBI Taxonomy" id="1336337"/>
    <lineage>
        <taxon>Eukaryota</taxon>
        <taxon>Fungi</taxon>
        <taxon>Dikarya</taxon>
        <taxon>Ascomycota</taxon>
        <taxon>Pezizomycotina</taxon>
        <taxon>Pezizomycetes</taxon>
        <taxon>Pezizales</taxon>
        <taxon>Tuberaceae</taxon>
        <taxon>Choiromyces</taxon>
    </lineage>
</organism>
<evidence type="ECO:0000313" key="3">
    <source>
        <dbReference type="Proteomes" id="UP000276215"/>
    </source>
</evidence>
<evidence type="ECO:0000256" key="1">
    <source>
        <dbReference type="SAM" id="MobiDB-lite"/>
    </source>
</evidence>